<sequence length="317" mass="36098">MRKIFLAGILIAAYLTAPAFADDDAIKKYRDYTPQQLADLPEKVRSSDVPMMYLFAMQNGLGEGSELLFAMYLNLLMYPGVNDYDAAVKAFQKDLGDEPTGVLTVWQIYNMEQRAEMQKLGTVLFPQNFSSYITKDTAQVEGTTTILEDRIAYPINHVKVTCYKADNYCEYSMIVLMTPEQDSWSQTYQIMDMGTDLYKITRWESDEVDAVPMNEGTCRVNSLNFNFKTKEFFEIARNTEGDCEFLGATLEKLPKPRISQIVDGEKIILKEFSDLRKKAFEVTASDFQKKANKYIEAAEAQAEKAKVEAAKKDKKSQ</sequence>
<evidence type="ECO:0000313" key="4">
    <source>
        <dbReference type="Proteomes" id="UP000595362"/>
    </source>
</evidence>
<dbReference type="Proteomes" id="UP000595362">
    <property type="component" value="Chromosome"/>
</dbReference>
<evidence type="ECO:0000313" key="3">
    <source>
        <dbReference type="EMBL" id="QQG35586.1"/>
    </source>
</evidence>
<dbReference type="EMBL" id="CP066681">
    <property type="protein sequence ID" value="QQG35586.1"/>
    <property type="molecule type" value="Genomic_DNA"/>
</dbReference>
<dbReference type="AlphaFoldDB" id="A0A7T5UH39"/>
<evidence type="ECO:0000256" key="2">
    <source>
        <dbReference type="SAM" id="SignalP"/>
    </source>
</evidence>
<reference evidence="3 4" key="1">
    <citation type="submission" date="2020-07" db="EMBL/GenBank/DDBJ databases">
        <title>Huge and variable diversity of episymbiotic CPR bacteria and DPANN archaea in groundwater ecosystems.</title>
        <authorList>
            <person name="He C.Y."/>
            <person name="Keren R."/>
            <person name="Whittaker M."/>
            <person name="Farag I.F."/>
            <person name="Doudna J."/>
            <person name="Cate J.H.D."/>
            <person name="Banfield J.F."/>
        </authorList>
    </citation>
    <scope>NUCLEOTIDE SEQUENCE [LARGE SCALE GENOMIC DNA]</scope>
    <source>
        <strain evidence="3">NC_groundwater_70_Ag_B-0.1um_54_66</strain>
    </source>
</reference>
<name>A0A7T5UH39_9BACT</name>
<proteinExistence type="predicted"/>
<keyword evidence="1" id="KW-0175">Coiled coil</keyword>
<feature type="coiled-coil region" evidence="1">
    <location>
        <begin position="288"/>
        <end position="317"/>
    </location>
</feature>
<feature type="signal peptide" evidence="2">
    <location>
        <begin position="1"/>
        <end position="21"/>
    </location>
</feature>
<organism evidence="3 4">
    <name type="scientific">Micavibrio aeruginosavorus</name>
    <dbReference type="NCBI Taxonomy" id="349221"/>
    <lineage>
        <taxon>Bacteria</taxon>
        <taxon>Pseudomonadati</taxon>
        <taxon>Bdellovibrionota</taxon>
        <taxon>Bdellovibrionia</taxon>
        <taxon>Bdellovibrionales</taxon>
        <taxon>Pseudobdellovibrionaceae</taxon>
        <taxon>Micavibrio</taxon>
    </lineage>
</organism>
<evidence type="ECO:0000256" key="1">
    <source>
        <dbReference type="SAM" id="Coils"/>
    </source>
</evidence>
<gene>
    <name evidence="3" type="ORF">HYS17_08645</name>
</gene>
<accession>A0A7T5UH39</accession>
<feature type="chain" id="PRO_5032844559" evidence="2">
    <location>
        <begin position="22"/>
        <end position="317"/>
    </location>
</feature>
<protein>
    <submittedName>
        <fullName evidence="3">Uncharacterized protein</fullName>
    </submittedName>
</protein>
<keyword evidence="2" id="KW-0732">Signal</keyword>